<feature type="compositionally biased region" description="Polar residues" evidence="1">
    <location>
        <begin position="421"/>
        <end position="452"/>
    </location>
</feature>
<feature type="non-terminal residue" evidence="2">
    <location>
        <position position="801"/>
    </location>
</feature>
<name>A0A9N9EVM5_9GLOM</name>
<protein>
    <submittedName>
        <fullName evidence="2">4790_t:CDS:1</fullName>
    </submittedName>
</protein>
<reference evidence="2" key="1">
    <citation type="submission" date="2021-06" db="EMBL/GenBank/DDBJ databases">
        <authorList>
            <person name="Kallberg Y."/>
            <person name="Tangrot J."/>
            <person name="Rosling A."/>
        </authorList>
    </citation>
    <scope>NUCLEOTIDE SEQUENCE</scope>
    <source>
        <strain evidence="2">CL551</strain>
    </source>
</reference>
<dbReference type="InterPro" id="IPR002110">
    <property type="entry name" value="Ankyrin_rpt"/>
</dbReference>
<feature type="compositionally biased region" description="Polar residues" evidence="1">
    <location>
        <begin position="279"/>
        <end position="290"/>
    </location>
</feature>
<organism evidence="2 3">
    <name type="scientific">Acaulospora morrowiae</name>
    <dbReference type="NCBI Taxonomy" id="94023"/>
    <lineage>
        <taxon>Eukaryota</taxon>
        <taxon>Fungi</taxon>
        <taxon>Fungi incertae sedis</taxon>
        <taxon>Mucoromycota</taxon>
        <taxon>Glomeromycotina</taxon>
        <taxon>Glomeromycetes</taxon>
        <taxon>Diversisporales</taxon>
        <taxon>Acaulosporaceae</taxon>
        <taxon>Acaulospora</taxon>
    </lineage>
</organism>
<evidence type="ECO:0000256" key="1">
    <source>
        <dbReference type="SAM" id="MobiDB-lite"/>
    </source>
</evidence>
<feature type="compositionally biased region" description="Polar residues" evidence="1">
    <location>
        <begin position="133"/>
        <end position="163"/>
    </location>
</feature>
<feature type="compositionally biased region" description="Polar residues" evidence="1">
    <location>
        <begin position="299"/>
        <end position="335"/>
    </location>
</feature>
<gene>
    <name evidence="2" type="ORF">AMORRO_LOCUS11772</name>
</gene>
<evidence type="ECO:0000313" key="3">
    <source>
        <dbReference type="Proteomes" id="UP000789342"/>
    </source>
</evidence>
<dbReference type="Gene3D" id="1.25.40.20">
    <property type="entry name" value="Ankyrin repeat-containing domain"/>
    <property type="match status" value="1"/>
</dbReference>
<evidence type="ECO:0000313" key="2">
    <source>
        <dbReference type="EMBL" id="CAG8694125.1"/>
    </source>
</evidence>
<feature type="compositionally biased region" description="Polar residues" evidence="1">
    <location>
        <begin position="113"/>
        <end position="124"/>
    </location>
</feature>
<comment type="caution">
    <text evidence="2">The sequence shown here is derived from an EMBL/GenBank/DDBJ whole genome shotgun (WGS) entry which is preliminary data.</text>
</comment>
<dbReference type="SUPFAM" id="SSF48403">
    <property type="entry name" value="Ankyrin repeat"/>
    <property type="match status" value="1"/>
</dbReference>
<feature type="region of interest" description="Disordered" evidence="1">
    <location>
        <begin position="113"/>
        <end position="245"/>
    </location>
</feature>
<proteinExistence type="predicted"/>
<dbReference type="InterPro" id="IPR036770">
    <property type="entry name" value="Ankyrin_rpt-contain_sf"/>
</dbReference>
<feature type="compositionally biased region" description="Basic and acidic residues" evidence="1">
    <location>
        <begin position="174"/>
        <end position="186"/>
    </location>
</feature>
<dbReference type="OrthoDB" id="2442332at2759"/>
<sequence>ITDHCFTKSCKENIPDVNLTAFIEPKCLRVNAAINQKKREVPIMGTPPDYQRIYELSWSDEPEIRPSIAYVHNELARMLEERRVVDSTFTPNRPTFEHPRSIDLQEKVQTIHQRNSDPISSNKPNELECPRIYQNSTSSPIPGDYSANQNLRYPNHEVSPSTNRDSRGNILTEKPPDISSRPKYEKTQFQNLDQNQLPPTLIYPQNPLAFPHSQNLSALPHSQNSSALPHSQNSSALPHSQNLSTFLPSNNPPLAFPTSIPLYPPIGYMNNSPFNRFPENSTPLQFNPQVNPRYPGYPQENSTPLRINPLQQVNQNPSPNGYSPQMNQPPQSNGYPPQMNQPPQSQSNGYPPQMNQPPQSQPNGYPPQMNQPPQSNYFPQMNQPPQSNDFRSQMYQPPQSNGFPLQNSQSPQPNNFPPQMGQVSQPYSFPQTNQQSSTFFPQMDQSPQSTSIPPLMNQPPRQNDFPPQINQPPQPNGYSPENSTLFIPVDPVIQKEARCKKALAEYSKLYRNETGYVEPTECHAGYHVSVGDTEGLVDHLELGAKVDDMYQFLNITESLVVITVRYCGIELMHKLLFRLKQYDAVFSVVSSGSNKTALHHLFENKSIYKKINESVKENYKKAIGFLVENGCNIDALDSEGKTILSYYLEESNPTLQRKYEAIISILLRNGANPNIRVHIREFIAPNSLYMAVKYNWSKSIFDLLCQYGVNSEERDNSGYSILILTMGVNQMDRLDKIKWVLENIYAASEMKDLEMAMKMVKHSSKEYDLLKMYTKKESAIQRKQIIDANKRIKVRSQEEKR</sequence>
<dbReference type="AlphaFoldDB" id="A0A9N9EVM5"/>
<dbReference type="SMART" id="SM00248">
    <property type="entry name" value="ANK"/>
    <property type="match status" value="2"/>
</dbReference>
<feature type="compositionally biased region" description="Low complexity" evidence="1">
    <location>
        <begin position="336"/>
        <end position="363"/>
    </location>
</feature>
<feature type="compositionally biased region" description="Polar residues" evidence="1">
    <location>
        <begin position="212"/>
        <end position="245"/>
    </location>
</feature>
<accession>A0A9N9EVM5</accession>
<keyword evidence="3" id="KW-1185">Reference proteome</keyword>
<feature type="compositionally biased region" description="Low complexity" evidence="1">
    <location>
        <begin position="403"/>
        <end position="419"/>
    </location>
</feature>
<feature type="compositionally biased region" description="Polar residues" evidence="1">
    <location>
        <begin position="187"/>
        <end position="198"/>
    </location>
</feature>
<feature type="region of interest" description="Disordered" evidence="1">
    <location>
        <begin position="279"/>
        <end position="482"/>
    </location>
</feature>
<feature type="compositionally biased region" description="Polar residues" evidence="1">
    <location>
        <begin position="371"/>
        <end position="402"/>
    </location>
</feature>
<dbReference type="Proteomes" id="UP000789342">
    <property type="component" value="Unassembled WGS sequence"/>
</dbReference>
<dbReference type="EMBL" id="CAJVPV010015800">
    <property type="protein sequence ID" value="CAG8694125.1"/>
    <property type="molecule type" value="Genomic_DNA"/>
</dbReference>